<feature type="transmembrane region" description="Helical" evidence="6">
    <location>
        <begin position="142"/>
        <end position="164"/>
    </location>
</feature>
<dbReference type="InterPro" id="IPR018076">
    <property type="entry name" value="T2SS_GspF_dom"/>
</dbReference>
<proteinExistence type="predicted"/>
<organism evidence="8 9">
    <name type="scientific">Oceanibacterium hippocampi</name>
    <dbReference type="NCBI Taxonomy" id="745714"/>
    <lineage>
        <taxon>Bacteria</taxon>
        <taxon>Pseudomonadati</taxon>
        <taxon>Pseudomonadota</taxon>
        <taxon>Alphaproteobacteria</taxon>
        <taxon>Sneathiellales</taxon>
        <taxon>Sneathiellaceae</taxon>
        <taxon>Oceanibacterium</taxon>
    </lineage>
</organism>
<dbReference type="EMBL" id="FWFR01000001">
    <property type="protein sequence ID" value="SLN36683.1"/>
    <property type="molecule type" value="Genomic_DNA"/>
</dbReference>
<name>A0A1Y5SC91_9PROT</name>
<evidence type="ECO:0000256" key="6">
    <source>
        <dbReference type="SAM" id="Phobius"/>
    </source>
</evidence>
<dbReference type="Pfam" id="PF00482">
    <property type="entry name" value="T2SSF"/>
    <property type="match status" value="1"/>
</dbReference>
<protein>
    <submittedName>
        <fullName evidence="8">Bacterial type II secretion system protein F domain protein</fullName>
    </submittedName>
</protein>
<evidence type="ECO:0000259" key="7">
    <source>
        <dbReference type="Pfam" id="PF00482"/>
    </source>
</evidence>
<dbReference type="AlphaFoldDB" id="A0A1Y5SC91"/>
<keyword evidence="3 6" id="KW-0812">Transmembrane</keyword>
<dbReference type="InParanoid" id="A0A1Y5SC91"/>
<gene>
    <name evidence="8" type="ORF">OCH7691_01483</name>
</gene>
<evidence type="ECO:0000256" key="2">
    <source>
        <dbReference type="ARBA" id="ARBA00022475"/>
    </source>
</evidence>
<feature type="transmembrane region" description="Helical" evidence="6">
    <location>
        <begin position="109"/>
        <end position="136"/>
    </location>
</feature>
<accession>A0A1Y5SC91</accession>
<dbReference type="OrthoDB" id="9810662at2"/>
<evidence type="ECO:0000256" key="4">
    <source>
        <dbReference type="ARBA" id="ARBA00022989"/>
    </source>
</evidence>
<keyword evidence="2" id="KW-1003">Cell membrane</keyword>
<reference evidence="8 9" key="1">
    <citation type="submission" date="2017-03" db="EMBL/GenBank/DDBJ databases">
        <authorList>
            <person name="Afonso C.L."/>
            <person name="Miller P.J."/>
            <person name="Scott M.A."/>
            <person name="Spackman E."/>
            <person name="Goraichik I."/>
            <person name="Dimitrov K.M."/>
            <person name="Suarez D.L."/>
            <person name="Swayne D.E."/>
        </authorList>
    </citation>
    <scope>NUCLEOTIDE SEQUENCE [LARGE SCALE GENOMIC DNA]</scope>
    <source>
        <strain evidence="8 9">CECT 7691</strain>
    </source>
</reference>
<keyword evidence="4 6" id="KW-1133">Transmembrane helix</keyword>
<dbReference type="GO" id="GO:0005886">
    <property type="term" value="C:plasma membrane"/>
    <property type="evidence" value="ECO:0007669"/>
    <property type="project" value="UniProtKB-SubCell"/>
</dbReference>
<keyword evidence="5 6" id="KW-0472">Membrane</keyword>
<evidence type="ECO:0000313" key="9">
    <source>
        <dbReference type="Proteomes" id="UP000193200"/>
    </source>
</evidence>
<dbReference type="PANTHER" id="PTHR35007:SF2">
    <property type="entry name" value="PILUS ASSEMBLE PROTEIN"/>
    <property type="match status" value="1"/>
</dbReference>
<evidence type="ECO:0000313" key="8">
    <source>
        <dbReference type="EMBL" id="SLN36683.1"/>
    </source>
</evidence>
<comment type="subcellular location">
    <subcellularLocation>
        <location evidence="1">Cell membrane</location>
        <topology evidence="1">Multi-pass membrane protein</topology>
    </subcellularLocation>
</comment>
<evidence type="ECO:0000256" key="1">
    <source>
        <dbReference type="ARBA" id="ARBA00004651"/>
    </source>
</evidence>
<dbReference type="RefSeq" id="WP_085882694.1">
    <property type="nucleotide sequence ID" value="NZ_FWFR01000001.1"/>
</dbReference>
<feature type="domain" description="Type II secretion system protein GspF" evidence="7">
    <location>
        <begin position="183"/>
        <end position="311"/>
    </location>
</feature>
<evidence type="ECO:0000256" key="3">
    <source>
        <dbReference type="ARBA" id="ARBA00022692"/>
    </source>
</evidence>
<feature type="transmembrane region" description="Helical" evidence="6">
    <location>
        <begin position="16"/>
        <end position="36"/>
    </location>
</feature>
<dbReference type="Proteomes" id="UP000193200">
    <property type="component" value="Unassembled WGS sequence"/>
</dbReference>
<dbReference type="PANTHER" id="PTHR35007">
    <property type="entry name" value="INTEGRAL MEMBRANE PROTEIN-RELATED"/>
    <property type="match status" value="1"/>
</dbReference>
<sequence>MDLAAMLPDGMTGEQGIFLFGLLALIGVVTMVWIGLTERDPLPARIKALEQRRDVLRDGLKKPATRRRARDEQIGMMRKVVTQLRLMRGKQAEAMSRKLARAGYRSKDALVVFLFAKLAMPFIAGVAGLLCFYYLNPFDLKAPLPLLCAIVSVVVGAYVPEVFVKNATQKRHDNIRKALPDALDLLVICAEAGLNLDTALDRVCREMARSAPELSDEFGLAGVELTFLPERRKALDNLVARCDLPGIKGLVGTLVQTEKYGTPLARSLRVLSSELRDERLMRAEEKAARLPAVLTVPMIVFIMPALFVVLIGPATLRAIDALSKGF</sequence>
<evidence type="ECO:0000256" key="5">
    <source>
        <dbReference type="ARBA" id="ARBA00023136"/>
    </source>
</evidence>
<feature type="transmembrane region" description="Helical" evidence="6">
    <location>
        <begin position="290"/>
        <end position="316"/>
    </location>
</feature>
<keyword evidence="9" id="KW-1185">Reference proteome</keyword>